<dbReference type="SUPFAM" id="SSF55008">
    <property type="entry name" value="HMA, heavy metal-associated domain"/>
    <property type="match status" value="1"/>
</dbReference>
<dbReference type="GO" id="GO:0046872">
    <property type="term" value="F:metal ion binding"/>
    <property type="evidence" value="ECO:0007669"/>
    <property type="project" value="InterPro"/>
</dbReference>
<feature type="region of interest" description="Disordered" evidence="1">
    <location>
        <begin position="182"/>
        <end position="286"/>
    </location>
</feature>
<keyword evidence="3" id="KW-1185">Reference proteome</keyword>
<feature type="compositionally biased region" description="Pro residues" evidence="1">
    <location>
        <begin position="216"/>
        <end position="241"/>
    </location>
</feature>
<dbReference type="InterPro" id="IPR036163">
    <property type="entry name" value="HMA_dom_sf"/>
</dbReference>
<organism evidence="2">
    <name type="scientific">Oryza nivara</name>
    <name type="common">Indian wild rice</name>
    <name type="synonym">Oryza sativa f. spontanea</name>
    <dbReference type="NCBI Taxonomy" id="4536"/>
    <lineage>
        <taxon>Eukaryota</taxon>
        <taxon>Viridiplantae</taxon>
        <taxon>Streptophyta</taxon>
        <taxon>Embryophyta</taxon>
        <taxon>Tracheophyta</taxon>
        <taxon>Spermatophyta</taxon>
        <taxon>Magnoliopsida</taxon>
        <taxon>Liliopsida</taxon>
        <taxon>Poales</taxon>
        <taxon>Poaceae</taxon>
        <taxon>BOP clade</taxon>
        <taxon>Oryzoideae</taxon>
        <taxon>Oryzeae</taxon>
        <taxon>Oryzinae</taxon>
        <taxon>Oryza</taxon>
    </lineage>
</organism>
<reference evidence="2" key="2">
    <citation type="submission" date="2018-04" db="EMBL/GenBank/DDBJ databases">
        <title>OnivRS2 (Oryza nivara Reference Sequence Version 2).</title>
        <authorList>
            <person name="Zhang J."/>
            <person name="Kudrna D."/>
            <person name="Lee S."/>
            <person name="Talag J."/>
            <person name="Rajasekar S."/>
            <person name="Welchert J."/>
            <person name="Hsing Y.-I."/>
            <person name="Wing R.A."/>
        </authorList>
    </citation>
    <scope>NUCLEOTIDE SEQUENCE [LARGE SCALE GENOMIC DNA]</scope>
    <source>
        <strain evidence="2">SL10</strain>
    </source>
</reference>
<dbReference type="Gramene" id="ONIVA11G20280.1">
    <property type="protein sequence ID" value="ONIVA11G20280.1"/>
    <property type="gene ID" value="ONIVA11G20280"/>
</dbReference>
<dbReference type="HOGENOM" id="CLU_060839_3_1_1"/>
<sequence length="406" mass="44797">MCDGSRRYSFVRGDTCQHARCPRTWGHVIRDVGGLGRPVYMRPHHTPLPSLSITPRLHLHLHLFFISSLHTSCSFLFYFSLHLHVRKEELNTRHTISMAEKVIMISTLILKVDLACHKCYNKIRKILCNLQDQERITTISYDTKNNIVVIAGTFDPQRLCCRIRCKGGKIIKDIHIVDAAAGGKPAKMPDSPPPSLPPPVNTGKKKWKKDKRKEIPPPPPLAETPPPMNERPPTPPPVQPPPDRETSAMVPAIVEEEKPRDRVAELEPPSPHKEMPLPQPTTMEMPPPPVTCTPVVEKPRPPPCARPFYPVDMATPTMVEIPSWPAAPAPPSCCAPPPCYQGCYEGCRCGGCGRVYGYSVPSARPPPLLPPPCYSGGGGGGYTPYCGGYSGCRLVNEEDPTACVIM</sequence>
<feature type="compositionally biased region" description="Basic and acidic residues" evidence="1">
    <location>
        <begin position="255"/>
        <end position="275"/>
    </location>
</feature>
<proteinExistence type="predicted"/>
<dbReference type="Proteomes" id="UP000006591">
    <property type="component" value="Chromosome 11"/>
</dbReference>
<name>A0A0E0J4H2_ORYNI</name>
<evidence type="ECO:0000313" key="3">
    <source>
        <dbReference type="Proteomes" id="UP000006591"/>
    </source>
</evidence>
<feature type="compositionally biased region" description="Pro residues" evidence="1">
    <location>
        <begin position="190"/>
        <end position="200"/>
    </location>
</feature>
<dbReference type="InterPro" id="IPR044169">
    <property type="entry name" value="PI21"/>
</dbReference>
<dbReference type="GO" id="GO:1900150">
    <property type="term" value="P:regulation of defense response to fungus"/>
    <property type="evidence" value="ECO:0007669"/>
    <property type="project" value="InterPro"/>
</dbReference>
<protein>
    <recommendedName>
        <fullName evidence="4">HMA domain-containing protein</fullName>
    </recommendedName>
</protein>
<dbReference type="STRING" id="4536.A0A0E0J4H2"/>
<evidence type="ECO:0000256" key="1">
    <source>
        <dbReference type="SAM" id="MobiDB-lite"/>
    </source>
</evidence>
<dbReference type="eggNOG" id="ENOG502R8VI">
    <property type="taxonomic scope" value="Eukaryota"/>
</dbReference>
<reference evidence="2" key="1">
    <citation type="submission" date="2015-04" db="UniProtKB">
        <authorList>
            <consortium name="EnsemblPlants"/>
        </authorList>
    </citation>
    <scope>IDENTIFICATION</scope>
    <source>
        <strain evidence="2">SL10</strain>
    </source>
</reference>
<dbReference type="PANTHER" id="PTHR47488">
    <property type="entry name" value="HEAVY METAL TRANSPORT/DETOXIFICATION SUPERFAMILY PROTEIN"/>
    <property type="match status" value="1"/>
</dbReference>
<dbReference type="Gene3D" id="3.30.70.100">
    <property type="match status" value="1"/>
</dbReference>
<evidence type="ECO:0000313" key="2">
    <source>
        <dbReference type="EnsemblPlants" id="ONIVA11G20280.1"/>
    </source>
</evidence>
<dbReference type="OMA" id="PEYHHPQ"/>
<dbReference type="AlphaFoldDB" id="A0A0E0J4H2"/>
<accession>A0A0E0J4H2</accession>
<dbReference type="EnsemblPlants" id="ONIVA11G20280.1">
    <property type="protein sequence ID" value="ONIVA11G20280.1"/>
    <property type="gene ID" value="ONIVA11G20280"/>
</dbReference>
<evidence type="ECO:0008006" key="4">
    <source>
        <dbReference type="Google" id="ProtNLM"/>
    </source>
</evidence>
<dbReference type="PANTHER" id="PTHR47488:SF7">
    <property type="entry name" value="HEAVY METAL TRANSPORT_DETOXIFICATION SUPERFAMILY PROTEIN"/>
    <property type="match status" value="1"/>
</dbReference>